<sequence>MAPRASKFTELLDSDKLQQHTFSAADARLEDILAAEAAHAAAAAAATPSRRRFATDVGIADEISVEEDFVSQSIVRVYRHP</sequence>
<evidence type="ECO:0000313" key="2">
    <source>
        <dbReference type="Proteomes" id="UP000091918"/>
    </source>
</evidence>
<name>A0A1B7NLI5_9EURO</name>
<keyword evidence="2" id="KW-1185">Reference proteome</keyword>
<dbReference type="Proteomes" id="UP000091918">
    <property type="component" value="Unassembled WGS sequence"/>
</dbReference>
<protein>
    <submittedName>
        <fullName evidence="1">Uncharacterized protein</fullName>
    </submittedName>
</protein>
<dbReference type="EMBL" id="LGUA01002214">
    <property type="protein sequence ID" value="OAX77655.1"/>
    <property type="molecule type" value="Genomic_DNA"/>
</dbReference>
<reference evidence="1 2" key="1">
    <citation type="submission" date="2015-07" db="EMBL/GenBank/DDBJ databases">
        <title>Emmonsia species relationships and genome sequence.</title>
        <authorList>
            <person name="Cuomo C.A."/>
            <person name="Schwartz I.S."/>
            <person name="Kenyon C."/>
            <person name="de Hoog G.S."/>
            <person name="Govender N.P."/>
            <person name="Botha A."/>
            <person name="Moreno L."/>
            <person name="de Vries M."/>
            <person name="Munoz J.F."/>
            <person name="Stielow J.B."/>
        </authorList>
    </citation>
    <scope>NUCLEOTIDE SEQUENCE [LARGE SCALE GENOMIC DNA]</scope>
    <source>
        <strain evidence="1 2">CBS 136260</strain>
    </source>
</reference>
<proteinExistence type="predicted"/>
<accession>A0A1B7NLI5</accession>
<dbReference type="AlphaFoldDB" id="A0A1B7NLI5"/>
<comment type="caution">
    <text evidence="1">The sequence shown here is derived from an EMBL/GenBank/DDBJ whole genome shotgun (WGS) entry which is preliminary data.</text>
</comment>
<dbReference type="OrthoDB" id="4188892at2759"/>
<gene>
    <name evidence="1" type="ORF">ACJ72_08044</name>
</gene>
<evidence type="ECO:0000313" key="1">
    <source>
        <dbReference type="EMBL" id="OAX77655.1"/>
    </source>
</evidence>
<organism evidence="1 2">
    <name type="scientific">Emergomyces africanus</name>
    <dbReference type="NCBI Taxonomy" id="1955775"/>
    <lineage>
        <taxon>Eukaryota</taxon>
        <taxon>Fungi</taxon>
        <taxon>Dikarya</taxon>
        <taxon>Ascomycota</taxon>
        <taxon>Pezizomycotina</taxon>
        <taxon>Eurotiomycetes</taxon>
        <taxon>Eurotiomycetidae</taxon>
        <taxon>Onygenales</taxon>
        <taxon>Ajellomycetaceae</taxon>
        <taxon>Emergomyces</taxon>
    </lineage>
</organism>